<accession>A0A6V8LE81</accession>
<sequence length="324" mass="33638">MRLPLPHSGVSDTNTEVGMSTTRTVLSGLVTATVLSTVVVAVHATPAQAVPAPTLCVVPSTGGVARFNLGGSGFTQIRTTATATVYGGGGYGVVAVNPSVPEAWLKRPTSSTWTMVARPGLPAAWDYQTTDTALYLLLGPSPTQKTVRRYNGSGSSWTTISGQFRTMYTGNYGLFARQSSAGDIYRYSGSGSSWSVVGGPGYSFAVTNTALYGLNPDRTGIFQYNGSGTAWTNIGGGAWAIYGGGHGLFATLKTNGNLFRYLGTPGAWEDLGQPPGGIRSATVTNNAVFAEDATFSRVFLYEAFDGGGWATVSTSPVGSMVACP</sequence>
<name>A0A6V8LE81_9ACTN</name>
<keyword evidence="2" id="KW-1185">Reference proteome</keyword>
<dbReference type="SMART" id="SM00706">
    <property type="entry name" value="TECPR"/>
    <property type="match status" value="3"/>
</dbReference>
<evidence type="ECO:0000313" key="1">
    <source>
        <dbReference type="EMBL" id="GFJ95533.1"/>
    </source>
</evidence>
<gene>
    <name evidence="1" type="ORF">Prum_091750</name>
</gene>
<reference evidence="1 2" key="1">
    <citation type="submission" date="2020-03" db="EMBL/GenBank/DDBJ databases">
        <title>Whole genome shotgun sequence of Phytohabitans rumicis NBRC 108638.</title>
        <authorList>
            <person name="Komaki H."/>
            <person name="Tamura T."/>
        </authorList>
    </citation>
    <scope>NUCLEOTIDE SEQUENCE [LARGE SCALE GENOMIC DNA]</scope>
    <source>
        <strain evidence="1 2">NBRC 108638</strain>
    </source>
</reference>
<evidence type="ECO:0000313" key="2">
    <source>
        <dbReference type="Proteomes" id="UP000482960"/>
    </source>
</evidence>
<dbReference type="InterPro" id="IPR006624">
    <property type="entry name" value="Beta-propeller_rpt_TECPR"/>
</dbReference>
<dbReference type="Proteomes" id="UP000482960">
    <property type="component" value="Unassembled WGS sequence"/>
</dbReference>
<protein>
    <submittedName>
        <fullName evidence="1">Uncharacterized protein</fullName>
    </submittedName>
</protein>
<comment type="caution">
    <text evidence="1">The sequence shown here is derived from an EMBL/GenBank/DDBJ whole genome shotgun (WGS) entry which is preliminary data.</text>
</comment>
<organism evidence="1 2">
    <name type="scientific">Phytohabitans rumicis</name>
    <dbReference type="NCBI Taxonomy" id="1076125"/>
    <lineage>
        <taxon>Bacteria</taxon>
        <taxon>Bacillati</taxon>
        <taxon>Actinomycetota</taxon>
        <taxon>Actinomycetes</taxon>
        <taxon>Micromonosporales</taxon>
        <taxon>Micromonosporaceae</taxon>
    </lineage>
</organism>
<proteinExistence type="predicted"/>
<dbReference type="EMBL" id="BLPG01000001">
    <property type="protein sequence ID" value="GFJ95533.1"/>
    <property type="molecule type" value="Genomic_DNA"/>
</dbReference>
<reference evidence="1 2" key="2">
    <citation type="submission" date="2020-03" db="EMBL/GenBank/DDBJ databases">
        <authorList>
            <person name="Ichikawa N."/>
            <person name="Kimura A."/>
            <person name="Kitahashi Y."/>
            <person name="Uohara A."/>
        </authorList>
    </citation>
    <scope>NUCLEOTIDE SEQUENCE [LARGE SCALE GENOMIC DNA]</scope>
    <source>
        <strain evidence="1 2">NBRC 108638</strain>
    </source>
</reference>
<dbReference type="AlphaFoldDB" id="A0A6V8LE81"/>